<dbReference type="InParanoid" id="A0A0D1CLA5"/>
<evidence type="ECO:0000313" key="5">
    <source>
        <dbReference type="Proteomes" id="UP000000561"/>
    </source>
</evidence>
<dbReference type="GeneID" id="23564751"/>
<keyword evidence="5" id="KW-1185">Reference proteome</keyword>
<protein>
    <recommendedName>
        <fullName evidence="3">DUF1746 domain-containing protein</fullName>
    </recommendedName>
</protein>
<dbReference type="PANTHER" id="PTHR39405:SF1">
    <property type="entry name" value="DSC E3 UBIQUITIN LIGASE COMPLEX SUBUNIT 4"/>
    <property type="match status" value="1"/>
</dbReference>
<evidence type="ECO:0000256" key="2">
    <source>
        <dbReference type="SAM" id="Phobius"/>
    </source>
</evidence>
<feature type="transmembrane region" description="Helical" evidence="2">
    <location>
        <begin position="12"/>
        <end position="35"/>
    </location>
</feature>
<dbReference type="Pfam" id="PF08508">
    <property type="entry name" value="DUF1746"/>
    <property type="match status" value="1"/>
</dbReference>
<feature type="region of interest" description="Disordered" evidence="1">
    <location>
        <begin position="311"/>
        <end position="332"/>
    </location>
</feature>
<dbReference type="PANTHER" id="PTHR39405">
    <property type="entry name" value="DSC E3 UBIQUITIN LIGASE COMPLEX SUBUNIT 4"/>
    <property type="match status" value="1"/>
</dbReference>
<dbReference type="KEGG" id="uma:UMAG_04627"/>
<dbReference type="VEuPathDB" id="FungiDB:UMAG_04627"/>
<feature type="transmembrane region" description="Helical" evidence="2">
    <location>
        <begin position="55"/>
        <end position="76"/>
    </location>
</feature>
<evidence type="ECO:0000313" key="4">
    <source>
        <dbReference type="EMBL" id="KIS67528.1"/>
    </source>
</evidence>
<dbReference type="Proteomes" id="UP000000561">
    <property type="component" value="Chromosome 13"/>
</dbReference>
<sequence length="332" mass="37601">MYFERKELVQSLDLLCFILFVYIWLLDNCTVPLIIRAALQVQFCNPSLMHPTWTLPFFVVFLCCLNLIFALAHLWAPPSTTNAGTAILIDFVGHTTLPGRLHMLFIDALVWFVQLVMTVVAFEMGKDQVKADQEPSVLDDSTSLLEQGDLGQGWDVRDEEANLFGLDQDDESKRRHTSLTHHIAVVRLGPIYNQILSRQFLPEEPTQVPDADVEASQSSFSPPTQPHSERPDTTRIRRFSRRTRNAAPPASTAEDQPYMGLGPVSADNSWPPMWLILARNTIGGDLRVPSFRPMQNLTSIRDTLFRRFGRAQSQTPDRSHYIRVNPDAPSDT</sequence>
<evidence type="ECO:0000256" key="1">
    <source>
        <dbReference type="SAM" id="MobiDB-lite"/>
    </source>
</evidence>
<dbReference type="eggNOG" id="ENOG502S8Z6">
    <property type="taxonomic scope" value="Eukaryota"/>
</dbReference>
<feature type="domain" description="DUF1746" evidence="3">
    <location>
        <begin position="11"/>
        <end position="117"/>
    </location>
</feature>
<accession>A0A0D1CLA5</accession>
<reference evidence="4 5" key="1">
    <citation type="journal article" date="2006" name="Nature">
        <title>Insights from the genome of the biotrophic fungal plant pathogen Ustilago maydis.</title>
        <authorList>
            <person name="Kamper J."/>
            <person name="Kahmann R."/>
            <person name="Bolker M."/>
            <person name="Ma L.J."/>
            <person name="Brefort T."/>
            <person name="Saville B.J."/>
            <person name="Banuett F."/>
            <person name="Kronstad J.W."/>
            <person name="Gold S.E."/>
            <person name="Muller O."/>
            <person name="Perlin M.H."/>
            <person name="Wosten H.A."/>
            <person name="de Vries R."/>
            <person name="Ruiz-Herrera J."/>
            <person name="Reynaga-Pena C.G."/>
            <person name="Snetselaar K."/>
            <person name="McCann M."/>
            <person name="Perez-Martin J."/>
            <person name="Feldbrugge M."/>
            <person name="Basse C.W."/>
            <person name="Steinberg G."/>
            <person name="Ibeas J.I."/>
            <person name="Holloman W."/>
            <person name="Guzman P."/>
            <person name="Farman M."/>
            <person name="Stajich J.E."/>
            <person name="Sentandreu R."/>
            <person name="Gonzalez-Prieto J.M."/>
            <person name="Kennell J.C."/>
            <person name="Molina L."/>
            <person name="Schirawski J."/>
            <person name="Mendoza-Mendoza A."/>
            <person name="Greilinger D."/>
            <person name="Munch K."/>
            <person name="Rossel N."/>
            <person name="Scherer M."/>
            <person name="Vranes M."/>
            <person name="Ladendorf O."/>
            <person name="Vincon V."/>
            <person name="Fuchs U."/>
            <person name="Sandrock B."/>
            <person name="Meng S."/>
            <person name="Ho E.C."/>
            <person name="Cahill M.J."/>
            <person name="Boyce K.J."/>
            <person name="Klose J."/>
            <person name="Klosterman S.J."/>
            <person name="Deelstra H.J."/>
            <person name="Ortiz-Castellanos L."/>
            <person name="Li W."/>
            <person name="Sanchez-Alonso P."/>
            <person name="Schreier P.H."/>
            <person name="Hauser-Hahn I."/>
            <person name="Vaupel M."/>
            <person name="Koopmann E."/>
            <person name="Friedrich G."/>
            <person name="Voss H."/>
            <person name="Schluter T."/>
            <person name="Margolis J."/>
            <person name="Platt D."/>
            <person name="Swimmer C."/>
            <person name="Gnirke A."/>
            <person name="Chen F."/>
            <person name="Vysotskaia V."/>
            <person name="Mannhaupt G."/>
            <person name="Guldener U."/>
            <person name="Munsterkotter M."/>
            <person name="Haase D."/>
            <person name="Oesterheld M."/>
            <person name="Mewes H.W."/>
            <person name="Mauceli E.W."/>
            <person name="DeCaprio D."/>
            <person name="Wade C.M."/>
            <person name="Butler J."/>
            <person name="Young S."/>
            <person name="Jaffe D.B."/>
            <person name="Calvo S."/>
            <person name="Nusbaum C."/>
            <person name="Galagan J."/>
            <person name="Birren B.W."/>
        </authorList>
    </citation>
    <scope>NUCLEOTIDE SEQUENCE [LARGE SCALE GENOMIC DNA]</scope>
    <source>
        <strain evidence="5">DSM 14603 / FGSC 9021 / UM521</strain>
    </source>
</reference>
<dbReference type="InterPro" id="IPR038967">
    <property type="entry name" value="Dsc4-like"/>
</dbReference>
<dbReference type="GO" id="GO:0044695">
    <property type="term" value="C:Dsc E3 ubiquitin ligase complex"/>
    <property type="evidence" value="ECO:0000318"/>
    <property type="project" value="GO_Central"/>
</dbReference>
<dbReference type="InterPro" id="IPR013715">
    <property type="entry name" value="DUF1746"/>
</dbReference>
<dbReference type="AlphaFoldDB" id="A0A0D1CLA5"/>
<keyword evidence="2" id="KW-1133">Transmembrane helix</keyword>
<dbReference type="OrthoDB" id="5428737at2759"/>
<evidence type="ECO:0000259" key="3">
    <source>
        <dbReference type="Pfam" id="PF08508"/>
    </source>
</evidence>
<keyword evidence="2" id="KW-0472">Membrane</keyword>
<dbReference type="OMA" id="NSWPPMW"/>
<organism evidence="4 5">
    <name type="scientific">Mycosarcoma maydis</name>
    <name type="common">Corn smut fungus</name>
    <name type="synonym">Ustilago maydis</name>
    <dbReference type="NCBI Taxonomy" id="5270"/>
    <lineage>
        <taxon>Eukaryota</taxon>
        <taxon>Fungi</taxon>
        <taxon>Dikarya</taxon>
        <taxon>Basidiomycota</taxon>
        <taxon>Ustilaginomycotina</taxon>
        <taxon>Ustilaginomycetes</taxon>
        <taxon>Ustilaginales</taxon>
        <taxon>Ustilaginaceae</taxon>
        <taxon>Mycosarcoma</taxon>
    </lineage>
</organism>
<dbReference type="GO" id="GO:0032933">
    <property type="term" value="P:SREBP signaling pathway"/>
    <property type="evidence" value="ECO:0000318"/>
    <property type="project" value="GO_Central"/>
</dbReference>
<gene>
    <name evidence="4" type="ORF">UMAG_04627</name>
</gene>
<feature type="transmembrane region" description="Helical" evidence="2">
    <location>
        <begin position="101"/>
        <end position="122"/>
    </location>
</feature>
<feature type="region of interest" description="Disordered" evidence="1">
    <location>
        <begin position="205"/>
        <end position="263"/>
    </location>
</feature>
<dbReference type="RefSeq" id="XP_011390919.1">
    <property type="nucleotide sequence ID" value="XM_011392617.1"/>
</dbReference>
<proteinExistence type="predicted"/>
<name>A0A0D1CLA5_MYCMD</name>
<dbReference type="EMBL" id="CM003152">
    <property type="protein sequence ID" value="KIS67528.1"/>
    <property type="molecule type" value="Genomic_DNA"/>
</dbReference>
<keyword evidence="2" id="KW-0812">Transmembrane</keyword>